<evidence type="ECO:0000313" key="3">
    <source>
        <dbReference type="EMBL" id="QCX50967.1"/>
    </source>
</evidence>
<name>A0A0S4TP26_RALSL</name>
<keyword evidence="3" id="KW-0614">Plasmid</keyword>
<reference evidence="4" key="3">
    <citation type="submission" date="2021-10" db="EMBL/GenBank/DDBJ databases">
        <title>Complete genome sequences of five Ralstonia solancearum strains isolated from sunflower.</title>
        <authorList>
            <person name="She X."/>
            <person name="He Z."/>
        </authorList>
    </citation>
    <scope>NUCLEOTIDE SEQUENCE</scope>
    <source>
        <strain evidence="4">RS638</strain>
        <plasmid evidence="4">p1</plasmid>
    </source>
</reference>
<proteinExistence type="predicted"/>
<reference evidence="1" key="1">
    <citation type="submission" date="2015-10" db="EMBL/GenBank/DDBJ databases">
        <authorList>
            <person name="Gilbert D.G."/>
        </authorList>
    </citation>
    <scope>NUCLEOTIDE SEQUENCE</scope>
    <source>
        <strain evidence="1">Phyl III-seqv23</strain>
    </source>
</reference>
<geneLocation type="plasmid" evidence="5">
    <name>puw386</name>
</geneLocation>
<dbReference type="EMBL" id="LN899819">
    <property type="protein sequence ID" value="CUV11803.1"/>
    <property type="molecule type" value="Genomic_DNA"/>
</dbReference>
<dbReference type="SMR" id="A0A0S4TP26"/>
<organism evidence="1">
    <name type="scientific">Ralstonia solanacearum</name>
    <name type="common">Pseudomonas solanacearum</name>
    <dbReference type="NCBI Taxonomy" id="305"/>
    <lineage>
        <taxon>Bacteria</taxon>
        <taxon>Pseudomonadati</taxon>
        <taxon>Pseudomonadota</taxon>
        <taxon>Betaproteobacteria</taxon>
        <taxon>Burkholderiales</taxon>
        <taxon>Burkholderiaceae</taxon>
        <taxon>Ralstonia</taxon>
        <taxon>Ralstonia solanacearum species complex</taxon>
    </lineage>
</organism>
<dbReference type="EMBL" id="LN899820">
    <property type="protein sequence ID" value="CUV58401.1"/>
    <property type="molecule type" value="Genomic_DNA"/>
</dbReference>
<evidence type="ECO:0000313" key="1">
    <source>
        <dbReference type="EMBL" id="CUV11803.1"/>
    </source>
</evidence>
<dbReference type="PATRIC" id="fig|305.106.peg.2675"/>
<reference evidence="3 5" key="2">
    <citation type="submission" date="2019-04" db="EMBL/GenBank/DDBJ databases">
        <title>Complete Genome of UW386 and Higher Quality Genome of UW700.</title>
        <authorList>
            <person name="Jacobs J."/>
            <person name="Perez A."/>
            <person name="Steidl O."/>
            <person name="Allen C."/>
        </authorList>
    </citation>
    <scope>NUCLEOTIDE SEQUENCE [LARGE SCALE GENOMIC DNA]</scope>
    <source>
        <strain evidence="3 5">UW386</strain>
        <plasmid evidence="5">puw386</plasmid>
        <plasmid evidence="3">pUW386</plasmid>
    </source>
</reference>
<evidence type="ECO:0000313" key="6">
    <source>
        <dbReference type="Proteomes" id="UP001164049"/>
    </source>
</evidence>
<dbReference type="EMBL" id="CP085044">
    <property type="protein sequence ID" value="UZF17435.1"/>
    <property type="molecule type" value="Genomic_DNA"/>
</dbReference>
<dbReference type="EMBL" id="CP039340">
    <property type="protein sequence ID" value="QCX50967.1"/>
    <property type="molecule type" value="Genomic_DNA"/>
</dbReference>
<geneLocation type="plasmid" evidence="4 6">
    <name>p1</name>
</geneLocation>
<dbReference type="AlphaFoldDB" id="A0A0S4TP26"/>
<evidence type="ECO:0000313" key="2">
    <source>
        <dbReference type="EMBL" id="CUV58401.1"/>
    </source>
</evidence>
<gene>
    <name evidence="1" type="primary">hrpX</name>
    <name evidence="3" type="ORF">E7Z57_17700</name>
    <name evidence="4" type="ORF">LH706_26195</name>
    <name evidence="2" type="ORF">RUN215_v1_2090016</name>
    <name evidence="1" type="ORF">RUN39_v1_240009</name>
</gene>
<dbReference type="Proteomes" id="UP000310553">
    <property type="component" value="Plasmid pUW386"/>
</dbReference>
<evidence type="ECO:0000313" key="5">
    <source>
        <dbReference type="Proteomes" id="UP000310553"/>
    </source>
</evidence>
<sequence>MFDRFTPDIIETFNGVQAFSKQDGAKDFDPMRKAVAALRETSMEFEQRAFRAANTGDREQLRTLAQGFGAAADVCNGLIPS</sequence>
<protein>
    <submittedName>
        <fullName evidence="1">Hrpx protein</fullName>
    </submittedName>
    <submittedName>
        <fullName evidence="3">Type III secretion protein HrpX</fullName>
    </submittedName>
</protein>
<geneLocation type="plasmid" evidence="3">
    <name>pUW386</name>
</geneLocation>
<accession>A0A0S4TP26</accession>
<evidence type="ECO:0000313" key="4">
    <source>
        <dbReference type="EMBL" id="UZF17435.1"/>
    </source>
</evidence>